<organism evidence="3 4">
    <name type="scientific">Vibrio nigripulchritudo SOn1</name>
    <dbReference type="NCBI Taxonomy" id="1238450"/>
    <lineage>
        <taxon>Bacteria</taxon>
        <taxon>Pseudomonadati</taxon>
        <taxon>Pseudomonadota</taxon>
        <taxon>Gammaproteobacteria</taxon>
        <taxon>Vibrionales</taxon>
        <taxon>Vibrionaceae</taxon>
        <taxon>Vibrio</taxon>
    </lineage>
</organism>
<dbReference type="InterPro" id="IPR025079">
    <property type="entry name" value="DUF3943"/>
</dbReference>
<comment type="caution">
    <text evidence="3">The sequence shown here is derived from an EMBL/GenBank/DDBJ whole genome shotgun (WGS) entry which is preliminary data.</text>
</comment>
<sequence>MRLKSLSTALLAFTTSTQAADFDIDNLSYDLNSGYDHQSYSLNIDTSINPFYLSFNDNIETNPEVEQPLPLYLQVQPEKDWQYLKEQTYTILGLSVATVGLMTLLPESITKWDAEARDMSQLGKKWVDNVSQGPVWDRDEHFLNYIMHPYFGGVYYTASRHAGFNEFESYLYSLTMSTLFWEFGVEAFAEIPSWQDIFITPFFGAVVGELMFEGEQSIVANGGEVLGSETLGDVSLFFLNPVGHIHYWVTDAWGGDAKFNFRTTPWTGYQTDVDLAVNPQGPLDKQFYGMELTITF</sequence>
<evidence type="ECO:0000259" key="2">
    <source>
        <dbReference type="Pfam" id="PF13084"/>
    </source>
</evidence>
<gene>
    <name evidence="3" type="ORF">VIBNISOn1_560018</name>
</gene>
<evidence type="ECO:0000256" key="1">
    <source>
        <dbReference type="SAM" id="SignalP"/>
    </source>
</evidence>
<protein>
    <recommendedName>
        <fullName evidence="2">DUF3943 domain-containing protein</fullName>
    </recommendedName>
</protein>
<dbReference type="EMBL" id="CAOF01000149">
    <property type="protein sequence ID" value="CCO48486.1"/>
    <property type="molecule type" value="Genomic_DNA"/>
</dbReference>
<dbReference type="Proteomes" id="UP000018211">
    <property type="component" value="Unassembled WGS sequence"/>
</dbReference>
<feature type="signal peptide" evidence="1">
    <location>
        <begin position="1"/>
        <end position="19"/>
    </location>
</feature>
<reference evidence="3 4" key="1">
    <citation type="journal article" date="2013" name="ISME J.">
        <title>Comparative genomics of pathogenic lineages of Vibrio nigripulchritudo identifies virulence-associated traits.</title>
        <authorList>
            <person name="Goudenege D."/>
            <person name="Labreuche Y."/>
            <person name="Krin E."/>
            <person name="Ansquer D."/>
            <person name="Mangenot S."/>
            <person name="Calteau A."/>
            <person name="Medigue C."/>
            <person name="Mazel D."/>
            <person name="Polz M.F."/>
            <person name="Le Roux F."/>
        </authorList>
    </citation>
    <scope>NUCLEOTIDE SEQUENCE [LARGE SCALE GENOMIC DNA]</scope>
    <source>
        <strain evidence="3 4">SOn1</strain>
    </source>
</reference>
<dbReference type="RefSeq" id="WP_022612964.1">
    <property type="nucleotide sequence ID" value="NZ_LK391965.1"/>
</dbReference>
<dbReference type="AlphaFoldDB" id="A0AAV2VV29"/>
<feature type="domain" description="DUF3943" evidence="2">
    <location>
        <begin position="133"/>
        <end position="242"/>
    </location>
</feature>
<keyword evidence="1" id="KW-0732">Signal</keyword>
<name>A0AAV2VV29_9VIBR</name>
<proteinExistence type="predicted"/>
<feature type="chain" id="PRO_5043348832" description="DUF3943 domain-containing protein" evidence="1">
    <location>
        <begin position="20"/>
        <end position="296"/>
    </location>
</feature>
<evidence type="ECO:0000313" key="3">
    <source>
        <dbReference type="EMBL" id="CCO48486.1"/>
    </source>
</evidence>
<dbReference type="Pfam" id="PF13084">
    <property type="entry name" value="DUF3943"/>
    <property type="match status" value="1"/>
</dbReference>
<accession>A0AAV2VV29</accession>
<evidence type="ECO:0000313" key="4">
    <source>
        <dbReference type="Proteomes" id="UP000018211"/>
    </source>
</evidence>